<reference evidence="1 2" key="1">
    <citation type="submission" date="2016-11" db="EMBL/GenBank/DDBJ databases">
        <title>Trade-off between light-utilization and light-protection in marine flavobacteria.</title>
        <authorList>
            <person name="Kumagai Y."/>
        </authorList>
    </citation>
    <scope>NUCLEOTIDE SEQUENCE [LARGE SCALE GENOMIC DNA]</scope>
    <source>
        <strain evidence="1 2">JCM 13191</strain>
    </source>
</reference>
<organism evidence="1 2">
    <name type="scientific">Nonlabens spongiae</name>
    <dbReference type="NCBI Taxonomy" id="331648"/>
    <lineage>
        <taxon>Bacteria</taxon>
        <taxon>Pseudomonadati</taxon>
        <taxon>Bacteroidota</taxon>
        <taxon>Flavobacteriia</taxon>
        <taxon>Flavobacteriales</taxon>
        <taxon>Flavobacteriaceae</taxon>
        <taxon>Nonlabens</taxon>
    </lineage>
</organism>
<gene>
    <name evidence="1" type="ORF">BST97_02845</name>
</gene>
<protein>
    <submittedName>
        <fullName evidence="1">Uncharacterized protein</fullName>
    </submittedName>
</protein>
<sequence>MIRFLKFAFIPLLITGIAGAQLYKAQNGFTRWKGGGFGMYSEMHYNLNQIWLNDQLIEQEQLPEELSKSFKRKPSDAHANLILKELASDFPDAEKLQLWRPTFNLESMTYSRKLVYEYKPHAD</sequence>
<dbReference type="AlphaFoldDB" id="A0A1W6MHE6"/>
<dbReference type="EMBL" id="CP019344">
    <property type="protein sequence ID" value="ARN77021.1"/>
    <property type="molecule type" value="Genomic_DNA"/>
</dbReference>
<accession>A0A1W6MHE6</accession>
<evidence type="ECO:0000313" key="1">
    <source>
        <dbReference type="EMBL" id="ARN77021.1"/>
    </source>
</evidence>
<evidence type="ECO:0000313" key="2">
    <source>
        <dbReference type="Proteomes" id="UP000193431"/>
    </source>
</evidence>
<keyword evidence="2" id="KW-1185">Reference proteome</keyword>
<dbReference type="STRING" id="331648.BST97_02845"/>
<name>A0A1W6MHE6_9FLAO</name>
<dbReference type="Proteomes" id="UP000193431">
    <property type="component" value="Chromosome"/>
</dbReference>
<dbReference type="RefSeq" id="WP_085765820.1">
    <property type="nucleotide sequence ID" value="NZ_CP019344.1"/>
</dbReference>
<proteinExistence type="predicted"/>
<dbReference type="OrthoDB" id="1447920at2"/>